<dbReference type="AlphaFoldDB" id="A0A7I8DDK5"/>
<evidence type="ECO:0000256" key="6">
    <source>
        <dbReference type="ARBA" id="ARBA00022679"/>
    </source>
</evidence>
<organism evidence="15 16">
    <name type="scientific">Effusibacillus dendaii</name>
    <dbReference type="NCBI Taxonomy" id="2743772"/>
    <lineage>
        <taxon>Bacteria</taxon>
        <taxon>Bacillati</taxon>
        <taxon>Bacillota</taxon>
        <taxon>Bacilli</taxon>
        <taxon>Bacillales</taxon>
        <taxon>Alicyclobacillaceae</taxon>
        <taxon>Effusibacillus</taxon>
    </lineage>
</organism>
<keyword evidence="10" id="KW-0902">Two-component regulatory system</keyword>
<accession>A0A7I8DDK5</accession>
<keyword evidence="5" id="KW-0597">Phosphoprotein</keyword>
<keyword evidence="9" id="KW-0067">ATP-binding</keyword>
<evidence type="ECO:0000256" key="12">
    <source>
        <dbReference type="SAM" id="Phobius"/>
    </source>
</evidence>
<dbReference type="InterPro" id="IPR004358">
    <property type="entry name" value="Sig_transdc_His_kin-like_C"/>
</dbReference>
<evidence type="ECO:0000256" key="3">
    <source>
        <dbReference type="ARBA" id="ARBA00012438"/>
    </source>
</evidence>
<evidence type="ECO:0000256" key="2">
    <source>
        <dbReference type="ARBA" id="ARBA00004651"/>
    </source>
</evidence>
<keyword evidence="11 12" id="KW-0472">Membrane</keyword>
<dbReference type="InterPro" id="IPR003661">
    <property type="entry name" value="HisK_dim/P_dom"/>
</dbReference>
<evidence type="ECO:0000256" key="9">
    <source>
        <dbReference type="ARBA" id="ARBA00022840"/>
    </source>
</evidence>
<keyword evidence="16" id="KW-1185">Reference proteome</keyword>
<dbReference type="InterPro" id="IPR003660">
    <property type="entry name" value="HAMP_dom"/>
</dbReference>
<keyword evidence="7" id="KW-0547">Nucleotide-binding</keyword>
<dbReference type="CDD" id="cd00075">
    <property type="entry name" value="HATPase"/>
    <property type="match status" value="1"/>
</dbReference>
<dbReference type="CDD" id="cd00082">
    <property type="entry name" value="HisKA"/>
    <property type="match status" value="1"/>
</dbReference>
<evidence type="ECO:0000256" key="7">
    <source>
        <dbReference type="ARBA" id="ARBA00022741"/>
    </source>
</evidence>
<evidence type="ECO:0000256" key="4">
    <source>
        <dbReference type="ARBA" id="ARBA00022475"/>
    </source>
</evidence>
<evidence type="ECO:0000256" key="1">
    <source>
        <dbReference type="ARBA" id="ARBA00000085"/>
    </source>
</evidence>
<feature type="domain" description="Histidine kinase" evidence="13">
    <location>
        <begin position="242"/>
        <end position="460"/>
    </location>
</feature>
<dbReference type="Pfam" id="PF00512">
    <property type="entry name" value="HisKA"/>
    <property type="match status" value="1"/>
</dbReference>
<evidence type="ECO:0000259" key="14">
    <source>
        <dbReference type="PROSITE" id="PS50885"/>
    </source>
</evidence>
<dbReference type="InterPro" id="IPR036890">
    <property type="entry name" value="HATPase_C_sf"/>
</dbReference>
<dbReference type="GO" id="GO:0016036">
    <property type="term" value="P:cellular response to phosphate starvation"/>
    <property type="evidence" value="ECO:0007669"/>
    <property type="project" value="TreeGrafter"/>
</dbReference>
<comment type="subcellular location">
    <subcellularLocation>
        <location evidence="2">Cell membrane</location>
        <topology evidence="2">Multi-pass membrane protein</topology>
    </subcellularLocation>
</comment>
<dbReference type="Gene3D" id="3.30.565.10">
    <property type="entry name" value="Histidine kinase-like ATPase, C-terminal domain"/>
    <property type="match status" value="1"/>
</dbReference>
<feature type="transmembrane region" description="Helical" evidence="12">
    <location>
        <begin position="161"/>
        <end position="181"/>
    </location>
</feature>
<dbReference type="InterPro" id="IPR050351">
    <property type="entry name" value="BphY/WalK/GraS-like"/>
</dbReference>
<dbReference type="CDD" id="cd06225">
    <property type="entry name" value="HAMP"/>
    <property type="match status" value="1"/>
</dbReference>
<dbReference type="PANTHER" id="PTHR45453:SF1">
    <property type="entry name" value="PHOSPHATE REGULON SENSOR PROTEIN PHOR"/>
    <property type="match status" value="1"/>
</dbReference>
<dbReference type="Proteomes" id="UP000593802">
    <property type="component" value="Chromosome"/>
</dbReference>
<dbReference type="GO" id="GO:0005524">
    <property type="term" value="F:ATP binding"/>
    <property type="evidence" value="ECO:0007669"/>
    <property type="project" value="UniProtKB-KW"/>
</dbReference>
<dbReference type="SMART" id="SM00387">
    <property type="entry name" value="HATPase_c"/>
    <property type="match status" value="1"/>
</dbReference>
<evidence type="ECO:0000313" key="16">
    <source>
        <dbReference type="Proteomes" id="UP000593802"/>
    </source>
</evidence>
<protein>
    <recommendedName>
        <fullName evidence="3">histidine kinase</fullName>
        <ecNumber evidence="3">2.7.13.3</ecNumber>
    </recommendedName>
</protein>
<dbReference type="FunFam" id="3.30.565.10:FF:000006">
    <property type="entry name" value="Sensor histidine kinase WalK"/>
    <property type="match status" value="1"/>
</dbReference>
<evidence type="ECO:0000256" key="11">
    <source>
        <dbReference type="ARBA" id="ARBA00023136"/>
    </source>
</evidence>
<evidence type="ECO:0000256" key="10">
    <source>
        <dbReference type="ARBA" id="ARBA00023012"/>
    </source>
</evidence>
<gene>
    <name evidence="15" type="ORF">skT53_32780</name>
</gene>
<dbReference type="InterPro" id="IPR036097">
    <property type="entry name" value="HisK_dim/P_sf"/>
</dbReference>
<dbReference type="KEGG" id="eff:skT53_32780"/>
<name>A0A7I8DDK5_9BACL</name>
<keyword evidence="4" id="KW-1003">Cell membrane</keyword>
<feature type="domain" description="HAMP" evidence="14">
    <location>
        <begin position="182"/>
        <end position="234"/>
    </location>
</feature>
<evidence type="ECO:0000256" key="8">
    <source>
        <dbReference type="ARBA" id="ARBA00022777"/>
    </source>
</evidence>
<keyword evidence="12" id="KW-0812">Transmembrane</keyword>
<dbReference type="PRINTS" id="PR00344">
    <property type="entry name" value="BCTRLSENSOR"/>
</dbReference>
<dbReference type="Gene3D" id="6.10.340.10">
    <property type="match status" value="1"/>
</dbReference>
<dbReference type="EC" id="2.7.13.3" evidence="3"/>
<dbReference type="SUPFAM" id="SSF47384">
    <property type="entry name" value="Homodimeric domain of signal transducing histidine kinase"/>
    <property type="match status" value="1"/>
</dbReference>
<dbReference type="FunFam" id="1.10.287.130:FF:000001">
    <property type="entry name" value="Two-component sensor histidine kinase"/>
    <property type="match status" value="1"/>
</dbReference>
<dbReference type="Pfam" id="PF02518">
    <property type="entry name" value="HATPase_c"/>
    <property type="match status" value="1"/>
</dbReference>
<comment type="catalytic activity">
    <reaction evidence="1">
        <text>ATP + protein L-histidine = ADP + protein N-phospho-L-histidine.</text>
        <dbReference type="EC" id="2.7.13.3"/>
    </reaction>
</comment>
<dbReference type="EMBL" id="AP023366">
    <property type="protein sequence ID" value="BCJ88293.1"/>
    <property type="molecule type" value="Genomic_DNA"/>
</dbReference>
<keyword evidence="6" id="KW-0808">Transferase</keyword>
<dbReference type="InterPro" id="IPR005467">
    <property type="entry name" value="His_kinase_dom"/>
</dbReference>
<sequence>MKKEIRGKILLILVVLLAVVILSLAITFSHLFTTVFTSQRLENLSNSAEQYARIIEQTPHFHPPSEKALQLGESQSLMVIDSSGNVRYQTGDMRLLEKGKSIPGQEKVLQGQRLLIKTVLSASNESVFLAGIPLGAPVRGAVFLLEPAATGDQVIQTLNKVLGFGVVGALLVALGAALIVSERMARPLIQMQEVASAIMRGDFSQKAKVSGTDELSTLGSSLNQLAAHLKILQESRAEFLSNVSHEIRTPLSYIQGYTQIVREGLAASEEERQKYLDIIQDEIGRLQGILNDLMSPVRFEEAKLEIRPTPVELVPLIKKTLHTLEPFANQKQMVLTYHGTPHLPQVYVDKDRIEQVLLNLVHNAVQYSDVGCRVDIKTRFSEEQVFVSIEDNGPGIPQQELSLIWERFYRVEKSRNRALGGTGLGLPISKQIIEAHNGQIQMTSQPGEGTLVSFVLPRYRPDRTDSQTEERL</sequence>
<dbReference type="GO" id="GO:0005886">
    <property type="term" value="C:plasma membrane"/>
    <property type="evidence" value="ECO:0007669"/>
    <property type="project" value="UniProtKB-SubCell"/>
</dbReference>
<reference evidence="15 16" key="1">
    <citation type="submission" date="2020-08" db="EMBL/GenBank/DDBJ databases">
        <title>Complete Genome Sequence of Effusibacillus dendaii Strain skT53, Isolated from Farmland soil.</title>
        <authorList>
            <person name="Konishi T."/>
            <person name="Kawasaki H."/>
        </authorList>
    </citation>
    <scope>NUCLEOTIDE SEQUENCE [LARGE SCALE GENOMIC DNA]</scope>
    <source>
        <strain evidence="16">skT53</strain>
    </source>
</reference>
<dbReference type="Gene3D" id="1.10.287.130">
    <property type="match status" value="1"/>
</dbReference>
<evidence type="ECO:0000259" key="13">
    <source>
        <dbReference type="PROSITE" id="PS50109"/>
    </source>
</evidence>
<keyword evidence="8" id="KW-0418">Kinase</keyword>
<dbReference type="SUPFAM" id="SSF158472">
    <property type="entry name" value="HAMP domain-like"/>
    <property type="match status" value="1"/>
</dbReference>
<dbReference type="PROSITE" id="PS50885">
    <property type="entry name" value="HAMP"/>
    <property type="match status" value="1"/>
</dbReference>
<dbReference type="Pfam" id="PF00672">
    <property type="entry name" value="HAMP"/>
    <property type="match status" value="1"/>
</dbReference>
<dbReference type="PANTHER" id="PTHR45453">
    <property type="entry name" value="PHOSPHATE REGULON SENSOR PROTEIN PHOR"/>
    <property type="match status" value="1"/>
</dbReference>
<dbReference type="InterPro" id="IPR003594">
    <property type="entry name" value="HATPase_dom"/>
</dbReference>
<evidence type="ECO:0000313" key="15">
    <source>
        <dbReference type="EMBL" id="BCJ88293.1"/>
    </source>
</evidence>
<dbReference type="SUPFAM" id="SSF55874">
    <property type="entry name" value="ATPase domain of HSP90 chaperone/DNA topoisomerase II/histidine kinase"/>
    <property type="match status" value="1"/>
</dbReference>
<dbReference type="SMART" id="SM00388">
    <property type="entry name" value="HisKA"/>
    <property type="match status" value="1"/>
</dbReference>
<dbReference type="GO" id="GO:0000155">
    <property type="term" value="F:phosphorelay sensor kinase activity"/>
    <property type="evidence" value="ECO:0007669"/>
    <property type="project" value="InterPro"/>
</dbReference>
<dbReference type="GO" id="GO:0004721">
    <property type="term" value="F:phosphoprotein phosphatase activity"/>
    <property type="evidence" value="ECO:0007669"/>
    <property type="project" value="TreeGrafter"/>
</dbReference>
<keyword evidence="12" id="KW-1133">Transmembrane helix</keyword>
<evidence type="ECO:0000256" key="5">
    <source>
        <dbReference type="ARBA" id="ARBA00022553"/>
    </source>
</evidence>
<dbReference type="RefSeq" id="WP_200758924.1">
    <property type="nucleotide sequence ID" value="NZ_AP023366.1"/>
</dbReference>
<proteinExistence type="predicted"/>
<dbReference type="SMART" id="SM00304">
    <property type="entry name" value="HAMP"/>
    <property type="match status" value="1"/>
</dbReference>
<dbReference type="PROSITE" id="PS50109">
    <property type="entry name" value="HIS_KIN"/>
    <property type="match status" value="1"/>
</dbReference>